<dbReference type="AlphaFoldDB" id="A0A0B6Y6T9"/>
<sequence>KRSSDYEGECDFIFSPTKIRKTEVISNTHRVDRTTATIISPQKNASRKVSVAKGDISLVSDGDIKHVCVHRPDMTETFEEISIKELAKNSVFTPQLYPKNSICQIEITPTDT</sequence>
<gene>
    <name evidence="1" type="primary">ORF14542</name>
</gene>
<evidence type="ECO:0000313" key="1">
    <source>
        <dbReference type="EMBL" id="CEK51818.1"/>
    </source>
</evidence>
<reference evidence="1" key="1">
    <citation type="submission" date="2014-12" db="EMBL/GenBank/DDBJ databases">
        <title>Insight into the proteome of Arion vulgaris.</title>
        <authorList>
            <person name="Aradska J."/>
            <person name="Bulat T."/>
            <person name="Smidak R."/>
            <person name="Sarate P."/>
            <person name="Gangsoo J."/>
            <person name="Sialana F."/>
            <person name="Bilban M."/>
            <person name="Lubec G."/>
        </authorList>
    </citation>
    <scope>NUCLEOTIDE SEQUENCE</scope>
    <source>
        <tissue evidence="1">Skin</tissue>
    </source>
</reference>
<organism evidence="1">
    <name type="scientific">Arion vulgaris</name>
    <dbReference type="NCBI Taxonomy" id="1028688"/>
    <lineage>
        <taxon>Eukaryota</taxon>
        <taxon>Metazoa</taxon>
        <taxon>Spiralia</taxon>
        <taxon>Lophotrochozoa</taxon>
        <taxon>Mollusca</taxon>
        <taxon>Gastropoda</taxon>
        <taxon>Heterobranchia</taxon>
        <taxon>Euthyneura</taxon>
        <taxon>Panpulmonata</taxon>
        <taxon>Eupulmonata</taxon>
        <taxon>Stylommatophora</taxon>
        <taxon>Helicina</taxon>
        <taxon>Arionoidea</taxon>
        <taxon>Arionidae</taxon>
        <taxon>Arion</taxon>
    </lineage>
</organism>
<feature type="non-terminal residue" evidence="1">
    <location>
        <position position="112"/>
    </location>
</feature>
<name>A0A0B6Y6T9_9EUPU</name>
<proteinExistence type="predicted"/>
<feature type="non-terminal residue" evidence="1">
    <location>
        <position position="1"/>
    </location>
</feature>
<protein>
    <submittedName>
        <fullName evidence="1">Uncharacterized protein</fullName>
    </submittedName>
</protein>
<accession>A0A0B6Y6T9</accession>
<dbReference type="EMBL" id="HACG01004953">
    <property type="protein sequence ID" value="CEK51818.1"/>
    <property type="molecule type" value="Transcribed_RNA"/>
</dbReference>